<dbReference type="GO" id="GO:0042073">
    <property type="term" value="P:intraciliary transport"/>
    <property type="evidence" value="ECO:0007669"/>
    <property type="project" value="InterPro"/>
</dbReference>
<name>A0A6J2YLB2_SITOR</name>
<dbReference type="InterPro" id="IPR022088">
    <property type="entry name" value="Intraflagellar_transp_cmplxB"/>
</dbReference>
<dbReference type="PANTHER" id="PTHR13376:SF0">
    <property type="entry name" value="INTRAFLAGELLAR TRANSPORT PROTEIN 46 HOMOLOG"/>
    <property type="match status" value="1"/>
</dbReference>
<dbReference type="CTD" id="56912"/>
<dbReference type="GO" id="GO:0060271">
    <property type="term" value="P:cilium assembly"/>
    <property type="evidence" value="ECO:0007669"/>
    <property type="project" value="TreeGrafter"/>
</dbReference>
<evidence type="ECO:0000256" key="4">
    <source>
        <dbReference type="ARBA" id="ARBA00022490"/>
    </source>
</evidence>
<dbReference type="PANTHER" id="PTHR13376">
    <property type="entry name" value="INTRAFLAGELLAR TRANSPORT PROTEIN 46 HOMOLOG"/>
    <property type="match status" value="1"/>
</dbReference>
<organism evidence="9 10">
    <name type="scientific">Sitophilus oryzae</name>
    <name type="common">Rice weevil</name>
    <name type="synonym">Curculio oryzae</name>
    <dbReference type="NCBI Taxonomy" id="7048"/>
    <lineage>
        <taxon>Eukaryota</taxon>
        <taxon>Metazoa</taxon>
        <taxon>Ecdysozoa</taxon>
        <taxon>Arthropoda</taxon>
        <taxon>Hexapoda</taxon>
        <taxon>Insecta</taxon>
        <taxon>Pterygota</taxon>
        <taxon>Neoptera</taxon>
        <taxon>Endopterygota</taxon>
        <taxon>Coleoptera</taxon>
        <taxon>Polyphaga</taxon>
        <taxon>Cucujiformia</taxon>
        <taxon>Curculionidae</taxon>
        <taxon>Dryophthorinae</taxon>
        <taxon>Sitophilus</taxon>
    </lineage>
</organism>
<evidence type="ECO:0000256" key="3">
    <source>
        <dbReference type="ARBA" id="ARBA00017206"/>
    </source>
</evidence>
<dbReference type="RefSeq" id="XP_030763944.1">
    <property type="nucleotide sequence ID" value="XM_030908084.1"/>
</dbReference>
<evidence type="ECO:0000256" key="2">
    <source>
        <dbReference type="ARBA" id="ARBA00007700"/>
    </source>
</evidence>
<evidence type="ECO:0000256" key="8">
    <source>
        <dbReference type="SAM" id="MobiDB-lite"/>
    </source>
</evidence>
<feature type="compositionally biased region" description="Polar residues" evidence="8">
    <location>
        <begin position="58"/>
        <end position="67"/>
    </location>
</feature>
<keyword evidence="9" id="KW-1185">Reference proteome</keyword>
<comment type="subcellular location">
    <subcellularLocation>
        <location evidence="1">Cytoplasm</location>
        <location evidence="1">Cytoskeleton</location>
        <location evidence="1">Cilium basal body</location>
    </subcellularLocation>
</comment>
<dbReference type="GeneID" id="115888369"/>
<dbReference type="Pfam" id="PF12317">
    <property type="entry name" value="IFT46_B_C"/>
    <property type="match status" value="1"/>
</dbReference>
<reference evidence="10" key="1">
    <citation type="submission" date="2025-08" db="UniProtKB">
        <authorList>
            <consortium name="RefSeq"/>
        </authorList>
    </citation>
    <scope>IDENTIFICATION</scope>
    <source>
        <tissue evidence="10">Gonads</tissue>
    </source>
</reference>
<sequence>MQRSFSIVDDEDLEGDNENINEIQKFSDLAGSDSEESNNSPKNIPQKMVRKPEALSQKPATHQSKNFNSSESDESENETKQTKISGEYDPQQFENLEVDPEINELFQYISKYTPQHMTTEYKFKPFIPEFLPAVGDIDAFLKVVPPEKTISGDIFNENILQLGLLVLDEPAANQSDPALLFLQLRAATDGGITGNEQKNIVVKKIDNIEKNTKVIDKWIKDISHLHKSKSSPIVHYSQPMPDLDTLMEQWPEHMEQKLKTDGFPKPSEDQSVSEYADIVCSYFNIPITKNKIQSLHLLFSLYTAIKQAKVHQAQVETEKERKKQESQEKNDTDQLVLD</sequence>
<proteinExistence type="inferred from homology"/>
<evidence type="ECO:0000256" key="1">
    <source>
        <dbReference type="ARBA" id="ARBA00004120"/>
    </source>
</evidence>
<evidence type="ECO:0000256" key="5">
    <source>
        <dbReference type="ARBA" id="ARBA00023069"/>
    </source>
</evidence>
<dbReference type="GO" id="GO:0005815">
    <property type="term" value="C:microtubule organizing center"/>
    <property type="evidence" value="ECO:0007669"/>
    <property type="project" value="TreeGrafter"/>
</dbReference>
<protein>
    <recommendedName>
        <fullName evidence="3">Intraflagellar transport protein 46 homolog</fullName>
    </recommendedName>
</protein>
<dbReference type="OrthoDB" id="2119217at2759"/>
<evidence type="ECO:0000256" key="6">
    <source>
        <dbReference type="ARBA" id="ARBA00023212"/>
    </source>
</evidence>
<comment type="similarity">
    <text evidence="2">Belongs to the IFT46 family.</text>
</comment>
<keyword evidence="5" id="KW-0969">Cilium</keyword>
<dbReference type="KEGG" id="soy:115888369"/>
<dbReference type="InParanoid" id="A0A6J2YLB2"/>
<feature type="compositionally biased region" description="Basic and acidic residues" evidence="8">
    <location>
        <begin position="316"/>
        <end position="332"/>
    </location>
</feature>
<keyword evidence="7" id="KW-0966">Cell projection</keyword>
<feature type="region of interest" description="Disordered" evidence="8">
    <location>
        <begin position="316"/>
        <end position="338"/>
    </location>
</feature>
<dbReference type="GO" id="GO:0030992">
    <property type="term" value="C:intraciliary transport particle B"/>
    <property type="evidence" value="ECO:0007669"/>
    <property type="project" value="TreeGrafter"/>
</dbReference>
<evidence type="ECO:0000256" key="7">
    <source>
        <dbReference type="ARBA" id="ARBA00023273"/>
    </source>
</evidence>
<feature type="region of interest" description="Disordered" evidence="8">
    <location>
        <begin position="1"/>
        <end position="89"/>
    </location>
</feature>
<gene>
    <name evidence="10" type="primary">LOC115888369</name>
</gene>
<dbReference type="Proteomes" id="UP000504635">
    <property type="component" value="Unplaced"/>
</dbReference>
<dbReference type="GO" id="GO:0031514">
    <property type="term" value="C:motile cilium"/>
    <property type="evidence" value="ECO:0007669"/>
    <property type="project" value="TreeGrafter"/>
</dbReference>
<dbReference type="FunCoup" id="A0A6J2YLB2">
    <property type="interactions" value="111"/>
</dbReference>
<evidence type="ECO:0000313" key="9">
    <source>
        <dbReference type="Proteomes" id="UP000504635"/>
    </source>
</evidence>
<dbReference type="AlphaFoldDB" id="A0A6J2YLB2"/>
<evidence type="ECO:0000313" key="10">
    <source>
        <dbReference type="RefSeq" id="XP_030763944.1"/>
    </source>
</evidence>
<keyword evidence="4" id="KW-0963">Cytoplasm</keyword>
<keyword evidence="6" id="KW-0206">Cytoskeleton</keyword>
<feature type="compositionally biased region" description="Acidic residues" evidence="8">
    <location>
        <begin position="8"/>
        <end position="19"/>
    </location>
</feature>
<accession>A0A6J2YLB2</accession>